<reference evidence="1 2" key="1">
    <citation type="submission" date="2018-08" db="EMBL/GenBank/DDBJ databases">
        <title>A genome reference for cultivated species of the human gut microbiota.</title>
        <authorList>
            <person name="Zou Y."/>
            <person name="Xue W."/>
            <person name="Luo G."/>
        </authorList>
    </citation>
    <scope>NUCLEOTIDE SEQUENCE [LARGE SCALE GENOMIC DNA]</scope>
    <source>
        <strain evidence="1 2">AM16-11</strain>
    </source>
</reference>
<organism evidence="1 2">
    <name type="scientific">Agathobacter rectalis</name>
    <dbReference type="NCBI Taxonomy" id="39491"/>
    <lineage>
        <taxon>Bacteria</taxon>
        <taxon>Bacillati</taxon>
        <taxon>Bacillota</taxon>
        <taxon>Clostridia</taxon>
        <taxon>Lachnospirales</taxon>
        <taxon>Lachnospiraceae</taxon>
        <taxon>Agathobacter</taxon>
    </lineage>
</organism>
<dbReference type="RefSeq" id="WP_005359633.1">
    <property type="nucleotide sequence ID" value="NZ_QRKN01000001.1"/>
</dbReference>
<protein>
    <submittedName>
        <fullName evidence="1">Uncharacterized protein</fullName>
    </submittedName>
</protein>
<sequence length="101" mass="11484">MLTERALESFKQFVETNIAYAMVEYGGTMHKAKILTRERLKDGRVALSISITPEVSGTTTITKIQLYDTASKLWAEKSEAIKLKGTQQGVLYRFSFNFKEE</sequence>
<dbReference type="EMBL" id="QRKN01000001">
    <property type="protein sequence ID" value="RHI25380.1"/>
    <property type="molecule type" value="Genomic_DNA"/>
</dbReference>
<proteinExistence type="predicted"/>
<name>A0A414ZQ72_9FIRM</name>
<evidence type="ECO:0000313" key="2">
    <source>
        <dbReference type="Proteomes" id="UP000285865"/>
    </source>
</evidence>
<accession>A0A414ZQ72</accession>
<evidence type="ECO:0000313" key="1">
    <source>
        <dbReference type="EMBL" id="RHI25380.1"/>
    </source>
</evidence>
<dbReference type="AlphaFoldDB" id="A0A414ZQ72"/>
<comment type="caution">
    <text evidence="1">The sequence shown here is derived from an EMBL/GenBank/DDBJ whole genome shotgun (WGS) entry which is preliminary data.</text>
</comment>
<gene>
    <name evidence="1" type="ORF">DW172_01420</name>
</gene>
<dbReference type="Proteomes" id="UP000285865">
    <property type="component" value="Unassembled WGS sequence"/>
</dbReference>